<dbReference type="RefSeq" id="XP_002905811.1">
    <property type="nucleotide sequence ID" value="XM_002905765.1"/>
</dbReference>
<organism evidence="6 7">
    <name type="scientific">Phytophthora infestans (strain T30-4)</name>
    <name type="common">Potato late blight agent</name>
    <dbReference type="NCBI Taxonomy" id="403677"/>
    <lineage>
        <taxon>Eukaryota</taxon>
        <taxon>Sar</taxon>
        <taxon>Stramenopiles</taxon>
        <taxon>Oomycota</taxon>
        <taxon>Peronosporomycetes</taxon>
        <taxon>Peronosporales</taxon>
        <taxon>Peronosporaceae</taxon>
        <taxon>Phytophthora</taxon>
    </lineage>
</organism>
<dbReference type="EMBL" id="DS028122">
    <property type="protein sequence ID" value="EEY67163.1"/>
    <property type="molecule type" value="Genomic_DNA"/>
</dbReference>
<sequence>MRLPYVLLLAVSIAIFSCTAAASEQEAAVTLQAKRWGSLHPATAPGYRDTSGRRLLRSDDSLPIVDDDDVNTEERGIASFTKINEMIKKGKSAVSAKASNKMLWLKYQKLLGQKLSDLDITGVWLKQGKSADTIFERWIRLSKSPRQAATNLLNHGTTANDLYKVLRKQNMNLETIRPLWHKVGLTELQLRAARAKAINSVL</sequence>
<evidence type="ECO:0000256" key="5">
    <source>
        <dbReference type="RuleBase" id="RU367124"/>
    </source>
</evidence>
<comment type="function">
    <text evidence="5">Effector that suppresses plant defense responses during pathogen infection.</text>
</comment>
<evidence type="ECO:0000313" key="7">
    <source>
        <dbReference type="Proteomes" id="UP000006643"/>
    </source>
</evidence>
<keyword evidence="3 5" id="KW-0964">Secreted</keyword>
<dbReference type="OrthoDB" id="110221at2759"/>
<feature type="signal peptide" evidence="5">
    <location>
        <begin position="1"/>
        <end position="21"/>
    </location>
</feature>
<comment type="similarity">
    <text evidence="2 5">Belongs to the RxLR effector family.</text>
</comment>
<dbReference type="KEGG" id="pif:PITG_04099"/>
<dbReference type="SMR" id="D0N0K0"/>
<dbReference type="HOGENOM" id="CLU_120235_0_0_1"/>
<gene>
    <name evidence="6" type="ORF">PITG_04099</name>
</gene>
<dbReference type="AlphaFoldDB" id="D0N0K0"/>
<keyword evidence="4 5" id="KW-0732">Signal</keyword>
<dbReference type="Proteomes" id="UP000006643">
    <property type="component" value="Unassembled WGS sequence"/>
</dbReference>
<evidence type="ECO:0000256" key="1">
    <source>
        <dbReference type="ARBA" id="ARBA00004613"/>
    </source>
</evidence>
<comment type="subcellular location">
    <subcellularLocation>
        <location evidence="1 5">Secreted</location>
    </subcellularLocation>
</comment>
<dbReference type="Pfam" id="PF16810">
    <property type="entry name" value="RXLR"/>
    <property type="match status" value="1"/>
</dbReference>
<evidence type="ECO:0000256" key="3">
    <source>
        <dbReference type="ARBA" id="ARBA00022525"/>
    </source>
</evidence>
<protein>
    <recommendedName>
        <fullName evidence="5">RxLR effector protein</fullName>
    </recommendedName>
</protein>
<dbReference type="InParanoid" id="D0N0K0"/>
<dbReference type="VEuPathDB" id="FungiDB:PITG_04099"/>
<keyword evidence="7" id="KW-1185">Reference proteome</keyword>
<dbReference type="STRING" id="403677.D0N0K0"/>
<dbReference type="GO" id="GO:0005576">
    <property type="term" value="C:extracellular region"/>
    <property type="evidence" value="ECO:0007669"/>
    <property type="project" value="UniProtKB-SubCell"/>
</dbReference>
<dbReference type="PROSITE" id="PS51257">
    <property type="entry name" value="PROKAR_LIPOPROTEIN"/>
    <property type="match status" value="1"/>
</dbReference>
<dbReference type="OMA" id="CIAITSC"/>
<evidence type="ECO:0000256" key="2">
    <source>
        <dbReference type="ARBA" id="ARBA00010400"/>
    </source>
</evidence>
<evidence type="ECO:0000256" key="4">
    <source>
        <dbReference type="ARBA" id="ARBA00022729"/>
    </source>
</evidence>
<dbReference type="GeneID" id="9479517"/>
<name>D0N0K0_PHYIT</name>
<accession>D0N0K0</accession>
<dbReference type="eggNOG" id="ENOG502R80V">
    <property type="taxonomic scope" value="Eukaryota"/>
</dbReference>
<feature type="chain" id="PRO_5028517182" description="RxLR effector protein" evidence="5">
    <location>
        <begin position="22"/>
        <end position="202"/>
    </location>
</feature>
<dbReference type="InterPro" id="IPR031825">
    <property type="entry name" value="RXLR"/>
</dbReference>
<evidence type="ECO:0000313" key="6">
    <source>
        <dbReference type="EMBL" id="EEY67163.1"/>
    </source>
</evidence>
<reference evidence="7" key="1">
    <citation type="journal article" date="2009" name="Nature">
        <title>Genome sequence and analysis of the Irish potato famine pathogen Phytophthora infestans.</title>
        <authorList>
            <consortium name="The Broad Institute Genome Sequencing Platform"/>
            <person name="Haas B.J."/>
            <person name="Kamoun S."/>
            <person name="Zody M.C."/>
            <person name="Jiang R.H."/>
            <person name="Handsaker R.E."/>
            <person name="Cano L.M."/>
            <person name="Grabherr M."/>
            <person name="Kodira C.D."/>
            <person name="Raffaele S."/>
            <person name="Torto-Alalibo T."/>
            <person name="Bozkurt T.O."/>
            <person name="Ah-Fong A.M."/>
            <person name="Alvarado L."/>
            <person name="Anderson V.L."/>
            <person name="Armstrong M.R."/>
            <person name="Avrova A."/>
            <person name="Baxter L."/>
            <person name="Beynon J."/>
            <person name="Boevink P.C."/>
            <person name="Bollmann S.R."/>
            <person name="Bos J.I."/>
            <person name="Bulone V."/>
            <person name="Cai G."/>
            <person name="Cakir C."/>
            <person name="Carrington J.C."/>
            <person name="Chawner M."/>
            <person name="Conti L."/>
            <person name="Costanzo S."/>
            <person name="Ewan R."/>
            <person name="Fahlgren N."/>
            <person name="Fischbach M.A."/>
            <person name="Fugelstad J."/>
            <person name="Gilroy E.M."/>
            <person name="Gnerre S."/>
            <person name="Green P.J."/>
            <person name="Grenville-Briggs L.J."/>
            <person name="Griffith J."/>
            <person name="Grunwald N.J."/>
            <person name="Horn K."/>
            <person name="Horner N.R."/>
            <person name="Hu C.H."/>
            <person name="Huitema E."/>
            <person name="Jeong D.H."/>
            <person name="Jones A.M."/>
            <person name="Jones J.D."/>
            <person name="Jones R.W."/>
            <person name="Karlsson E.K."/>
            <person name="Kunjeti S.G."/>
            <person name="Lamour K."/>
            <person name="Liu Z."/>
            <person name="Ma L."/>
            <person name="Maclean D."/>
            <person name="Chibucos M.C."/>
            <person name="McDonald H."/>
            <person name="McWalters J."/>
            <person name="Meijer H.J."/>
            <person name="Morgan W."/>
            <person name="Morris P.F."/>
            <person name="Munro C.A."/>
            <person name="O'Neill K."/>
            <person name="Ospina-Giraldo M."/>
            <person name="Pinzon A."/>
            <person name="Pritchard L."/>
            <person name="Ramsahoye B."/>
            <person name="Ren Q."/>
            <person name="Restrepo S."/>
            <person name="Roy S."/>
            <person name="Sadanandom A."/>
            <person name="Savidor A."/>
            <person name="Schornack S."/>
            <person name="Schwartz D.C."/>
            <person name="Schumann U.D."/>
            <person name="Schwessinger B."/>
            <person name="Seyer L."/>
            <person name="Sharpe T."/>
            <person name="Silvar C."/>
            <person name="Song J."/>
            <person name="Studholme D.J."/>
            <person name="Sykes S."/>
            <person name="Thines M."/>
            <person name="van de Vondervoort P.J."/>
            <person name="Phuntumart V."/>
            <person name="Wawra S."/>
            <person name="Weide R."/>
            <person name="Win J."/>
            <person name="Young C."/>
            <person name="Zhou S."/>
            <person name="Fry W."/>
            <person name="Meyers B.C."/>
            <person name="van West P."/>
            <person name="Ristaino J."/>
            <person name="Govers F."/>
            <person name="Birch P.R."/>
            <person name="Whisson S.C."/>
            <person name="Judelson H.S."/>
            <person name="Nusbaum C."/>
        </authorList>
    </citation>
    <scope>NUCLEOTIDE SEQUENCE [LARGE SCALE GENOMIC DNA]</scope>
    <source>
        <strain evidence="7">T30-4</strain>
    </source>
</reference>
<proteinExistence type="inferred from homology"/>
<comment type="domain">
    <text evidence="5">The RxLR-dEER motif acts to carry the protein into the host cell cytoplasm through binding to cell surface phosphatidylinositol-3-phosphate.</text>
</comment>